<reference evidence="3" key="2">
    <citation type="submission" date="2020-04" db="EMBL/GenBank/DDBJ databases">
        <authorList>
            <consortium name="NCBI Genome Project"/>
        </authorList>
    </citation>
    <scope>NUCLEOTIDE SEQUENCE</scope>
    <source>
        <strain evidence="3">CBS 304.34</strain>
    </source>
</reference>
<dbReference type="Proteomes" id="UP000504636">
    <property type="component" value="Unplaced"/>
</dbReference>
<evidence type="ECO:0000313" key="1">
    <source>
        <dbReference type="EMBL" id="KAF2805903.1"/>
    </source>
</evidence>
<protein>
    <submittedName>
        <fullName evidence="1 3">Uncharacterized protein</fullName>
    </submittedName>
</protein>
<sequence length="164" mass="19010">MECPRQNDEASPQETLERYIKMLEGKEEEEEMLPDTERSTNTHSICTADMKQILLWNDHVLGIMRDTPAAFGRPCPEDATEQHKAALSAYRKCDLAVFLFFDLLQRVLDGKAEVTWCAFHPIPSLKVWRNDSGTREYTPFRHVVFRIRIGALDPIYDPTYEQFG</sequence>
<proteinExistence type="predicted"/>
<reference evidence="3" key="3">
    <citation type="submission" date="2025-04" db="UniProtKB">
        <authorList>
            <consortium name="RefSeq"/>
        </authorList>
    </citation>
    <scope>IDENTIFICATION</scope>
    <source>
        <strain evidence="3">CBS 304.34</strain>
    </source>
</reference>
<evidence type="ECO:0000313" key="2">
    <source>
        <dbReference type="Proteomes" id="UP000504636"/>
    </source>
</evidence>
<evidence type="ECO:0000313" key="3">
    <source>
        <dbReference type="RefSeq" id="XP_033572867.1"/>
    </source>
</evidence>
<gene>
    <name evidence="1 3" type="ORF">BDZ99DRAFT_524148</name>
</gene>
<dbReference type="EMBL" id="MU003708">
    <property type="protein sequence ID" value="KAF2805903.1"/>
    <property type="molecule type" value="Genomic_DNA"/>
</dbReference>
<name>A0A6A6YBL5_9PEZI</name>
<dbReference type="OrthoDB" id="10405452at2759"/>
<organism evidence="1">
    <name type="scientific">Mytilinidion resinicola</name>
    <dbReference type="NCBI Taxonomy" id="574789"/>
    <lineage>
        <taxon>Eukaryota</taxon>
        <taxon>Fungi</taxon>
        <taxon>Dikarya</taxon>
        <taxon>Ascomycota</taxon>
        <taxon>Pezizomycotina</taxon>
        <taxon>Dothideomycetes</taxon>
        <taxon>Pleosporomycetidae</taxon>
        <taxon>Mytilinidiales</taxon>
        <taxon>Mytilinidiaceae</taxon>
        <taxon>Mytilinidion</taxon>
    </lineage>
</organism>
<reference evidence="1 3" key="1">
    <citation type="journal article" date="2020" name="Stud. Mycol.">
        <title>101 Dothideomycetes genomes: a test case for predicting lifestyles and emergence of pathogens.</title>
        <authorList>
            <person name="Haridas S."/>
            <person name="Albert R."/>
            <person name="Binder M."/>
            <person name="Bloem J."/>
            <person name="Labutti K."/>
            <person name="Salamov A."/>
            <person name="Andreopoulos B."/>
            <person name="Baker S."/>
            <person name="Barry K."/>
            <person name="Bills G."/>
            <person name="Bluhm B."/>
            <person name="Cannon C."/>
            <person name="Castanera R."/>
            <person name="Culley D."/>
            <person name="Daum C."/>
            <person name="Ezra D."/>
            <person name="Gonzalez J."/>
            <person name="Henrissat B."/>
            <person name="Kuo A."/>
            <person name="Liang C."/>
            <person name="Lipzen A."/>
            <person name="Lutzoni F."/>
            <person name="Magnuson J."/>
            <person name="Mondo S."/>
            <person name="Nolan M."/>
            <person name="Ohm R."/>
            <person name="Pangilinan J."/>
            <person name="Park H.-J."/>
            <person name="Ramirez L."/>
            <person name="Alfaro M."/>
            <person name="Sun H."/>
            <person name="Tritt A."/>
            <person name="Yoshinaga Y."/>
            <person name="Zwiers L.-H."/>
            <person name="Turgeon B."/>
            <person name="Goodwin S."/>
            <person name="Spatafora J."/>
            <person name="Crous P."/>
            <person name="Grigoriev I."/>
        </authorList>
    </citation>
    <scope>NUCLEOTIDE SEQUENCE</scope>
    <source>
        <strain evidence="1 3">CBS 304.34</strain>
    </source>
</reference>
<keyword evidence="2" id="KW-1185">Reference proteome</keyword>
<dbReference type="AlphaFoldDB" id="A0A6A6YBL5"/>
<accession>A0A6A6YBL5</accession>
<dbReference type="GeneID" id="54466763"/>
<dbReference type="RefSeq" id="XP_033572867.1">
    <property type="nucleotide sequence ID" value="XM_033725870.1"/>
</dbReference>